<keyword evidence="13" id="KW-1185">Reference proteome</keyword>
<dbReference type="GeneID" id="139177002"/>
<keyword evidence="6 11" id="KW-1133">Transmembrane helix</keyword>
<evidence type="ECO:0000256" key="4">
    <source>
        <dbReference type="ARBA" id="ARBA00022507"/>
    </source>
</evidence>
<dbReference type="SUPFAM" id="SSF81321">
    <property type="entry name" value="Family A G protein-coupled receptor-like"/>
    <property type="match status" value="1"/>
</dbReference>
<sequence>MSSPHSLSSAPGHSDSHSTSFEKNVCVTASQTSLKTMYLLQMGVGSLANVLLFFYHISPILFGHKKRPTDTILTHIAVANLLVLLSSGIPHTMAAFTSRKPLSPLGCKCVYYLQKVAHSTSLCSTCVLSTYQSFILTPGREGRSLLRGRAPSLTGSFCCTCWIFSVLMYIYVPMKTTASPNRHNYTDMQGDWFCSSSSPSAEIVVLWSTSDAVFIGLMIWSCGSMVLLLHRHRQRVQYIHTPTGHHRRPPETRAAHTTLMLVVTFVTFYVATSILAFYITAFFDFRQWLIQTSDVLLSCFPTVSPFLLLLRDPRTARICS</sequence>
<evidence type="ECO:0000259" key="12">
    <source>
        <dbReference type="PROSITE" id="PS50262"/>
    </source>
</evidence>
<protein>
    <recommendedName>
        <fullName evidence="11">Vomeronasal type-1 receptor</fullName>
    </recommendedName>
</protein>
<dbReference type="Pfam" id="PF03402">
    <property type="entry name" value="V1R"/>
    <property type="match status" value="1"/>
</dbReference>
<feature type="transmembrane region" description="Helical" evidence="11">
    <location>
        <begin position="257"/>
        <end position="282"/>
    </location>
</feature>
<keyword evidence="4 11" id="KW-0589">Pheromone response</keyword>
<evidence type="ECO:0000256" key="1">
    <source>
        <dbReference type="ARBA" id="ARBA00004651"/>
    </source>
</evidence>
<evidence type="ECO:0000256" key="6">
    <source>
        <dbReference type="ARBA" id="ARBA00022989"/>
    </source>
</evidence>
<evidence type="ECO:0000313" key="14">
    <source>
        <dbReference type="RefSeq" id="XP_070626365.1"/>
    </source>
</evidence>
<dbReference type="PANTHER" id="PTHR24062">
    <property type="entry name" value="VOMERONASAL TYPE-1 RECEPTOR"/>
    <property type="match status" value="1"/>
</dbReference>
<proteinExistence type="inferred from homology"/>
<dbReference type="RefSeq" id="XP_070626365.1">
    <property type="nucleotide sequence ID" value="XM_070770264.1"/>
</dbReference>
<dbReference type="PROSITE" id="PS50262">
    <property type="entry name" value="G_PROTEIN_RECEP_F1_2"/>
    <property type="match status" value="1"/>
</dbReference>
<keyword evidence="9 11" id="KW-0675">Receptor</keyword>
<evidence type="ECO:0000256" key="11">
    <source>
        <dbReference type="RuleBase" id="RU364061"/>
    </source>
</evidence>
<accession>A0ABM4QST2</accession>
<evidence type="ECO:0000256" key="3">
    <source>
        <dbReference type="ARBA" id="ARBA00022475"/>
    </source>
</evidence>
<keyword evidence="10 11" id="KW-0807">Transducer</keyword>
<feature type="transmembrane region" description="Helical" evidence="11">
    <location>
        <begin position="212"/>
        <end position="229"/>
    </location>
</feature>
<evidence type="ECO:0000256" key="8">
    <source>
        <dbReference type="ARBA" id="ARBA00023136"/>
    </source>
</evidence>
<keyword evidence="3 11" id="KW-1003">Cell membrane</keyword>
<dbReference type="Proteomes" id="UP001652663">
    <property type="component" value="Chromosome 18"/>
</dbReference>
<dbReference type="InterPro" id="IPR004072">
    <property type="entry name" value="Vmron_rcpt_1"/>
</dbReference>
<evidence type="ECO:0000256" key="5">
    <source>
        <dbReference type="ARBA" id="ARBA00022692"/>
    </source>
</evidence>
<dbReference type="Gene3D" id="1.20.1070.10">
    <property type="entry name" value="Rhodopsin 7-helix transmembrane proteins"/>
    <property type="match status" value="1"/>
</dbReference>
<evidence type="ECO:0000256" key="10">
    <source>
        <dbReference type="ARBA" id="ARBA00023224"/>
    </source>
</evidence>
<evidence type="ECO:0000256" key="7">
    <source>
        <dbReference type="ARBA" id="ARBA00023040"/>
    </source>
</evidence>
<feature type="transmembrane region" description="Helical" evidence="11">
    <location>
        <begin position="288"/>
        <end position="310"/>
    </location>
</feature>
<evidence type="ECO:0000256" key="2">
    <source>
        <dbReference type="ARBA" id="ARBA00010663"/>
    </source>
</evidence>
<keyword evidence="8 11" id="KW-0472">Membrane</keyword>
<gene>
    <name evidence="14" type="primary">LOC139177002</name>
</gene>
<dbReference type="InterPro" id="IPR017452">
    <property type="entry name" value="GPCR_Rhodpsn_7TM"/>
</dbReference>
<comment type="similarity">
    <text evidence="2 11">Belongs to the G-protein coupled receptor 1 family.</text>
</comment>
<feature type="domain" description="G-protein coupled receptors family 1 profile" evidence="12">
    <location>
        <begin position="48"/>
        <end position="308"/>
    </location>
</feature>
<evidence type="ECO:0000256" key="9">
    <source>
        <dbReference type="ARBA" id="ARBA00023170"/>
    </source>
</evidence>
<reference evidence="14" key="1">
    <citation type="submission" date="2025-08" db="UniProtKB">
        <authorList>
            <consortium name="RefSeq"/>
        </authorList>
    </citation>
    <scope>IDENTIFICATION</scope>
    <source>
        <tissue evidence="14">Blood</tissue>
    </source>
</reference>
<keyword evidence="5 11" id="KW-0812">Transmembrane</keyword>
<comment type="subcellular location">
    <subcellularLocation>
        <location evidence="1 11">Cell membrane</location>
        <topology evidence="1 11">Multi-pass membrane protein</topology>
    </subcellularLocation>
</comment>
<evidence type="ECO:0000313" key="13">
    <source>
        <dbReference type="Proteomes" id="UP001652663"/>
    </source>
</evidence>
<feature type="transmembrane region" description="Helical" evidence="11">
    <location>
        <begin position="38"/>
        <end position="57"/>
    </location>
</feature>
<name>A0ABM4QST2_BOSIN</name>
<feature type="transmembrane region" description="Helical" evidence="11">
    <location>
        <begin position="153"/>
        <end position="172"/>
    </location>
</feature>
<keyword evidence="7 11" id="KW-0297">G-protein coupled receptor</keyword>
<organism evidence="13 14">
    <name type="scientific">Bos indicus</name>
    <name type="common">Zebu</name>
    <dbReference type="NCBI Taxonomy" id="9915"/>
    <lineage>
        <taxon>Eukaryota</taxon>
        <taxon>Metazoa</taxon>
        <taxon>Chordata</taxon>
        <taxon>Craniata</taxon>
        <taxon>Vertebrata</taxon>
        <taxon>Euteleostomi</taxon>
        <taxon>Mammalia</taxon>
        <taxon>Eutheria</taxon>
        <taxon>Laurasiatheria</taxon>
        <taxon>Artiodactyla</taxon>
        <taxon>Ruminantia</taxon>
        <taxon>Pecora</taxon>
        <taxon>Bovidae</taxon>
        <taxon>Bovinae</taxon>
        <taxon>Bos</taxon>
    </lineage>
</organism>